<dbReference type="PANTHER" id="PTHR31301:SF21">
    <property type="entry name" value="LOB DOMAIN-CONTAINING PROTEIN 27-RELATED"/>
    <property type="match status" value="1"/>
</dbReference>
<feature type="domain" description="LOB" evidence="3">
    <location>
        <begin position="4"/>
        <end position="105"/>
    </location>
</feature>
<keyword evidence="2" id="KW-0175">Coiled coil</keyword>
<keyword evidence="5" id="KW-1185">Reference proteome</keyword>
<evidence type="ECO:0000256" key="1">
    <source>
        <dbReference type="ARBA" id="ARBA00005474"/>
    </source>
</evidence>
<dbReference type="EMBL" id="QPKB01000001">
    <property type="protein sequence ID" value="RWR72612.1"/>
    <property type="molecule type" value="Genomic_DNA"/>
</dbReference>
<evidence type="ECO:0000256" key="2">
    <source>
        <dbReference type="SAM" id="Coils"/>
    </source>
</evidence>
<name>A0A443N266_9MAGN</name>
<dbReference type="AlphaFoldDB" id="A0A443N266"/>
<organism evidence="4 5">
    <name type="scientific">Cinnamomum micranthum f. kanehirae</name>
    <dbReference type="NCBI Taxonomy" id="337451"/>
    <lineage>
        <taxon>Eukaryota</taxon>
        <taxon>Viridiplantae</taxon>
        <taxon>Streptophyta</taxon>
        <taxon>Embryophyta</taxon>
        <taxon>Tracheophyta</taxon>
        <taxon>Spermatophyta</taxon>
        <taxon>Magnoliopsida</taxon>
        <taxon>Magnoliidae</taxon>
        <taxon>Laurales</taxon>
        <taxon>Lauraceae</taxon>
        <taxon>Cinnamomum</taxon>
    </lineage>
</organism>
<gene>
    <name evidence="4" type="ORF">CKAN_00084800</name>
</gene>
<dbReference type="PANTHER" id="PTHR31301">
    <property type="entry name" value="LOB DOMAIN-CONTAINING PROTEIN 4-RELATED"/>
    <property type="match status" value="1"/>
</dbReference>
<accession>A0A443N266</accession>
<feature type="coiled-coil region" evidence="2">
    <location>
        <begin position="84"/>
        <end position="111"/>
    </location>
</feature>
<comment type="caution">
    <text evidence="4">The sequence shown here is derived from an EMBL/GenBank/DDBJ whole genome shotgun (WGS) entry which is preliminary data.</text>
</comment>
<evidence type="ECO:0000313" key="5">
    <source>
        <dbReference type="Proteomes" id="UP000283530"/>
    </source>
</evidence>
<protein>
    <submittedName>
        <fullName evidence="4">LOB domain-containing protein 27-like protein</fullName>
    </submittedName>
</protein>
<sequence length="306" mass="34933">MMRQACAACKYQRRECTADCRLAPYFPHDQPQHFKNVHRLFGVMNILKILAQLHPSQKRKAIRSIKYEAKIRNRYPIHGCLGIIRTLQAHIHQSQQQLDEVNAQLSIYREQHHQISPLPSSQCSMTYGGKPQKMTVKGGSSQACAACKYQRRKCNTDCPLAPYFPADQRKQFENAHRLFGVSNIIKILKQLDTSQKMDAMQSIVCQANIREKYPVHGCLGIICGLQVVIHRTQQELDAVNAQLAICREQHHQISLSSSSSPFLPIAACARIGEQFSYSLPKPLSKSTIQCRRCHRSFYRDTPSFLE</sequence>
<feature type="domain" description="LOB" evidence="3">
    <location>
        <begin position="142"/>
        <end position="243"/>
    </location>
</feature>
<proteinExistence type="inferred from homology"/>
<dbReference type="Proteomes" id="UP000283530">
    <property type="component" value="Unassembled WGS sequence"/>
</dbReference>
<dbReference type="PROSITE" id="PS50891">
    <property type="entry name" value="LOB"/>
    <property type="match status" value="2"/>
</dbReference>
<comment type="similarity">
    <text evidence="1">Belongs to the LOB domain-containing protein family.</text>
</comment>
<evidence type="ECO:0000259" key="3">
    <source>
        <dbReference type="PROSITE" id="PS50891"/>
    </source>
</evidence>
<dbReference type="Pfam" id="PF03195">
    <property type="entry name" value="LOB"/>
    <property type="match status" value="2"/>
</dbReference>
<dbReference type="OrthoDB" id="1893065at2759"/>
<dbReference type="InterPro" id="IPR004883">
    <property type="entry name" value="LOB"/>
</dbReference>
<evidence type="ECO:0000313" key="4">
    <source>
        <dbReference type="EMBL" id="RWR72612.1"/>
    </source>
</evidence>
<reference evidence="4 5" key="1">
    <citation type="journal article" date="2019" name="Nat. Plants">
        <title>Stout camphor tree genome fills gaps in understanding of flowering plant genome evolution.</title>
        <authorList>
            <person name="Chaw S.M."/>
            <person name="Liu Y.C."/>
            <person name="Wu Y.W."/>
            <person name="Wang H.Y."/>
            <person name="Lin C.I."/>
            <person name="Wu C.S."/>
            <person name="Ke H.M."/>
            <person name="Chang L.Y."/>
            <person name="Hsu C.Y."/>
            <person name="Yang H.T."/>
            <person name="Sudianto E."/>
            <person name="Hsu M.H."/>
            <person name="Wu K.P."/>
            <person name="Wang L.N."/>
            <person name="Leebens-Mack J.H."/>
            <person name="Tsai I.J."/>
        </authorList>
    </citation>
    <scope>NUCLEOTIDE SEQUENCE [LARGE SCALE GENOMIC DNA]</scope>
    <source>
        <strain evidence="5">cv. Chaw 1501</strain>
        <tissue evidence="4">Young leaves</tissue>
    </source>
</reference>